<dbReference type="Proteomes" id="UP000215059">
    <property type="component" value="Unassembled WGS sequence"/>
</dbReference>
<keyword evidence="1" id="KW-1133">Transmembrane helix</keyword>
<dbReference type="InterPro" id="IPR007813">
    <property type="entry name" value="PilN"/>
</dbReference>
<accession>A0A235FEC4</accession>
<feature type="transmembrane region" description="Helical" evidence="1">
    <location>
        <begin position="20"/>
        <end position="42"/>
    </location>
</feature>
<dbReference type="OrthoDB" id="2971140at2"/>
<dbReference type="AlphaFoldDB" id="A0A235FEC4"/>
<dbReference type="Pfam" id="PF05137">
    <property type="entry name" value="PilN"/>
    <property type="match status" value="1"/>
</dbReference>
<keyword evidence="1" id="KW-0812">Transmembrane</keyword>
<evidence type="ECO:0000313" key="3">
    <source>
        <dbReference type="Proteomes" id="UP000215059"/>
    </source>
</evidence>
<evidence type="ECO:0000256" key="1">
    <source>
        <dbReference type="SAM" id="Phobius"/>
    </source>
</evidence>
<dbReference type="PANTHER" id="PTHR40278:SF1">
    <property type="entry name" value="DNA UTILIZATION PROTEIN HOFN"/>
    <property type="match status" value="1"/>
</dbReference>
<reference evidence="2 3" key="1">
    <citation type="submission" date="2017-07" db="EMBL/GenBank/DDBJ databases">
        <title>Fictibacillus sp. nov. GDSW-R2A3 Genome sequencing and assembly.</title>
        <authorList>
            <person name="Mayilraj S."/>
        </authorList>
    </citation>
    <scope>NUCLEOTIDE SEQUENCE [LARGE SCALE GENOMIC DNA]</scope>
    <source>
        <strain evidence="2 3">GDSW-R2A3</strain>
    </source>
</reference>
<protein>
    <submittedName>
        <fullName evidence="2">Uncharacterized protein</fullName>
    </submittedName>
</protein>
<sequence length="199" mass="22697">MLVDINLLPQKEVQGFKSTLIIIAAAALLLSAATWLGVDYMISTEKLKEKENQLQQETKLVEMQQQKTQTASQAVTTAPLQEKVDYIRSKDIAAAGFLQHLVALLPERGYFMKYEYTDGNTVVINARFDTLAESAQYMHELENSPYIKSAAAEKMETSNFEEIEAGEDMSAFEEFLPRYQMLYKIEFDRETIKELMGEE</sequence>
<keyword evidence="3" id="KW-1185">Reference proteome</keyword>
<name>A0A235FEC4_9BACL</name>
<organism evidence="2 3">
    <name type="scientific">Fictibacillus aquaticus</name>
    <dbReference type="NCBI Taxonomy" id="2021314"/>
    <lineage>
        <taxon>Bacteria</taxon>
        <taxon>Bacillati</taxon>
        <taxon>Bacillota</taxon>
        <taxon>Bacilli</taxon>
        <taxon>Bacillales</taxon>
        <taxon>Fictibacillaceae</taxon>
        <taxon>Fictibacillus</taxon>
    </lineage>
</organism>
<dbReference type="EMBL" id="NOII01000001">
    <property type="protein sequence ID" value="OYD59726.1"/>
    <property type="molecule type" value="Genomic_DNA"/>
</dbReference>
<dbReference type="RefSeq" id="WP_094251688.1">
    <property type="nucleotide sequence ID" value="NZ_JBHLXL010000001.1"/>
</dbReference>
<dbReference type="InterPro" id="IPR052534">
    <property type="entry name" value="Extracell_DNA_Util/SecSys_Comp"/>
</dbReference>
<comment type="caution">
    <text evidence="2">The sequence shown here is derived from an EMBL/GenBank/DDBJ whole genome shotgun (WGS) entry which is preliminary data.</text>
</comment>
<evidence type="ECO:0000313" key="2">
    <source>
        <dbReference type="EMBL" id="OYD59726.1"/>
    </source>
</evidence>
<keyword evidence="1" id="KW-0472">Membrane</keyword>
<proteinExistence type="predicted"/>
<gene>
    <name evidence="2" type="ORF">CGZ90_07550</name>
</gene>
<dbReference type="PANTHER" id="PTHR40278">
    <property type="entry name" value="DNA UTILIZATION PROTEIN HOFN"/>
    <property type="match status" value="1"/>
</dbReference>